<dbReference type="Proteomes" id="UP001163828">
    <property type="component" value="Unassembled WGS sequence"/>
</dbReference>
<sequence length="174" mass="20328">MSYTPKRTHAFHGYSATHDLNITLPRLPTDWMMIERPLASTQLANQQQCSPRLIGCRHWRDCKGDLYEGFERPINASYIGSAIPHSLQENYPRIHSIKMCYWRRVRNIYTRCGHGINLPEEEIKCDLVNCKFSSAHRPDCPNCSSTCWQYRQYPQQYSPHIDRLCPACSANTHR</sequence>
<evidence type="ECO:0000313" key="2">
    <source>
        <dbReference type="Proteomes" id="UP001163828"/>
    </source>
</evidence>
<keyword evidence="2" id="KW-1185">Reference proteome</keyword>
<organism evidence="1 2">
    <name type="scientific">Lentinula boryana</name>
    <dbReference type="NCBI Taxonomy" id="40481"/>
    <lineage>
        <taxon>Eukaryota</taxon>
        <taxon>Fungi</taxon>
        <taxon>Dikarya</taxon>
        <taxon>Basidiomycota</taxon>
        <taxon>Agaricomycotina</taxon>
        <taxon>Agaricomycetes</taxon>
        <taxon>Agaricomycetidae</taxon>
        <taxon>Agaricales</taxon>
        <taxon>Marasmiineae</taxon>
        <taxon>Omphalotaceae</taxon>
        <taxon>Lentinula</taxon>
    </lineage>
</organism>
<proteinExistence type="predicted"/>
<evidence type="ECO:0000313" key="1">
    <source>
        <dbReference type="EMBL" id="KAJ3993532.1"/>
    </source>
</evidence>
<protein>
    <submittedName>
        <fullName evidence="1">Uncharacterized protein</fullName>
    </submittedName>
</protein>
<gene>
    <name evidence="1" type="ORF">F5050DRAFT_690709</name>
</gene>
<comment type="caution">
    <text evidence="1">The sequence shown here is derived from an EMBL/GenBank/DDBJ whole genome shotgun (WGS) entry which is preliminary data.</text>
</comment>
<accession>A0ABQ8Q4K8</accession>
<reference evidence="1" key="1">
    <citation type="submission" date="2022-08" db="EMBL/GenBank/DDBJ databases">
        <authorList>
            <consortium name="DOE Joint Genome Institute"/>
            <person name="Min B."/>
            <person name="Riley R."/>
            <person name="Sierra-Patev S."/>
            <person name="Naranjo-Ortiz M."/>
            <person name="Looney B."/>
            <person name="Konkel Z."/>
            <person name="Slot J.C."/>
            <person name="Sakamoto Y."/>
            <person name="Steenwyk J.L."/>
            <person name="Rokas A."/>
            <person name="Carro J."/>
            <person name="Camarero S."/>
            <person name="Ferreira P."/>
            <person name="Molpeceres G."/>
            <person name="Ruiz-Duenas F.J."/>
            <person name="Serrano A."/>
            <person name="Henrissat B."/>
            <person name="Drula E."/>
            <person name="Hughes K.W."/>
            <person name="Mata J.L."/>
            <person name="Ishikawa N.K."/>
            <person name="Vargas-Isla R."/>
            <person name="Ushijima S."/>
            <person name="Smith C.A."/>
            <person name="Ahrendt S."/>
            <person name="Andreopoulos W."/>
            <person name="He G."/>
            <person name="Labutti K."/>
            <person name="Lipzen A."/>
            <person name="Ng V."/>
            <person name="Sandor L."/>
            <person name="Barry K."/>
            <person name="Martinez A.T."/>
            <person name="Xiao Y."/>
            <person name="Gibbons J.G."/>
            <person name="Terashima K."/>
            <person name="Hibbett D.S."/>
            <person name="Grigoriev I.V."/>
        </authorList>
    </citation>
    <scope>NUCLEOTIDE SEQUENCE</scope>
    <source>
        <strain evidence="1">TFB10827</strain>
    </source>
</reference>
<dbReference type="EMBL" id="MU790759">
    <property type="protein sequence ID" value="KAJ3993532.1"/>
    <property type="molecule type" value="Genomic_DNA"/>
</dbReference>
<name>A0ABQ8Q4K8_9AGAR</name>